<comment type="similarity">
    <text evidence="1">Belongs to the HicA mRNA interferase family.</text>
</comment>
<dbReference type="InterPro" id="IPR038570">
    <property type="entry name" value="HicA_sf"/>
</dbReference>
<evidence type="ECO:0000256" key="4">
    <source>
        <dbReference type="ARBA" id="ARBA00022759"/>
    </source>
</evidence>
<gene>
    <name evidence="8" type="ORF">IAB46_07235</name>
</gene>
<evidence type="ECO:0000313" key="8">
    <source>
        <dbReference type="EMBL" id="HIS47336.1"/>
    </source>
</evidence>
<organism evidence="8 9">
    <name type="scientific">Candidatus Scybalocola faecigallinarum</name>
    <dbReference type="NCBI Taxonomy" id="2840941"/>
    <lineage>
        <taxon>Bacteria</taxon>
        <taxon>Bacillati</taxon>
        <taxon>Bacillota</taxon>
        <taxon>Clostridia</taxon>
        <taxon>Lachnospirales</taxon>
        <taxon>Lachnospiraceae</taxon>
        <taxon>Lachnospiraceae incertae sedis</taxon>
        <taxon>Candidatus Scybalocola (ex Gilroy et al. 2021)</taxon>
    </lineage>
</organism>
<name>A0A9D1F4G7_9FIRM</name>
<dbReference type="AlphaFoldDB" id="A0A9D1F4G7"/>
<sequence>MKRRDLIKKLEDAGFSFKEHGGNHDTYKRGSDTEQIPRHTEINEITAKKILKKWGLK</sequence>
<evidence type="ECO:0000256" key="1">
    <source>
        <dbReference type="ARBA" id="ARBA00006620"/>
    </source>
</evidence>
<evidence type="ECO:0000313" key="9">
    <source>
        <dbReference type="Proteomes" id="UP000823927"/>
    </source>
</evidence>
<dbReference type="GO" id="GO:0004519">
    <property type="term" value="F:endonuclease activity"/>
    <property type="evidence" value="ECO:0007669"/>
    <property type="project" value="UniProtKB-KW"/>
</dbReference>
<dbReference type="GO" id="GO:0016787">
    <property type="term" value="F:hydrolase activity"/>
    <property type="evidence" value="ECO:0007669"/>
    <property type="project" value="UniProtKB-KW"/>
</dbReference>
<evidence type="ECO:0000256" key="6">
    <source>
        <dbReference type="ARBA" id="ARBA00022884"/>
    </source>
</evidence>
<evidence type="ECO:0000256" key="2">
    <source>
        <dbReference type="ARBA" id="ARBA00022649"/>
    </source>
</evidence>
<keyword evidence="5" id="KW-0378">Hydrolase</keyword>
<dbReference type="Pfam" id="PF07927">
    <property type="entry name" value="HicA_toxin"/>
    <property type="match status" value="1"/>
</dbReference>
<dbReference type="EMBL" id="DVIT01000027">
    <property type="protein sequence ID" value="HIS47336.1"/>
    <property type="molecule type" value="Genomic_DNA"/>
</dbReference>
<comment type="caution">
    <text evidence="8">The sequence shown here is derived from an EMBL/GenBank/DDBJ whole genome shotgun (WGS) entry which is preliminary data.</text>
</comment>
<keyword evidence="2" id="KW-1277">Toxin-antitoxin system</keyword>
<accession>A0A9D1F4G7</accession>
<evidence type="ECO:0000256" key="5">
    <source>
        <dbReference type="ARBA" id="ARBA00022801"/>
    </source>
</evidence>
<evidence type="ECO:0000256" key="3">
    <source>
        <dbReference type="ARBA" id="ARBA00022722"/>
    </source>
</evidence>
<keyword evidence="3" id="KW-0540">Nuclease</keyword>
<keyword evidence="4" id="KW-0255">Endonuclease</keyword>
<proteinExistence type="inferred from homology"/>
<keyword evidence="7" id="KW-0346">Stress response</keyword>
<dbReference type="InterPro" id="IPR012933">
    <property type="entry name" value="HicA_mRNA_interferase"/>
</dbReference>
<reference evidence="8" key="1">
    <citation type="submission" date="2020-10" db="EMBL/GenBank/DDBJ databases">
        <authorList>
            <person name="Gilroy R."/>
        </authorList>
    </citation>
    <scope>NUCLEOTIDE SEQUENCE</scope>
    <source>
        <strain evidence="8">CHK178-757</strain>
    </source>
</reference>
<dbReference type="GO" id="GO:0003729">
    <property type="term" value="F:mRNA binding"/>
    <property type="evidence" value="ECO:0007669"/>
    <property type="project" value="InterPro"/>
</dbReference>
<evidence type="ECO:0000256" key="7">
    <source>
        <dbReference type="ARBA" id="ARBA00023016"/>
    </source>
</evidence>
<reference evidence="8" key="2">
    <citation type="journal article" date="2021" name="PeerJ">
        <title>Extensive microbial diversity within the chicken gut microbiome revealed by metagenomics and culture.</title>
        <authorList>
            <person name="Gilroy R."/>
            <person name="Ravi A."/>
            <person name="Getino M."/>
            <person name="Pursley I."/>
            <person name="Horton D.L."/>
            <person name="Alikhan N.F."/>
            <person name="Baker D."/>
            <person name="Gharbi K."/>
            <person name="Hall N."/>
            <person name="Watson M."/>
            <person name="Adriaenssens E.M."/>
            <person name="Foster-Nyarko E."/>
            <person name="Jarju S."/>
            <person name="Secka A."/>
            <person name="Antonio M."/>
            <person name="Oren A."/>
            <person name="Chaudhuri R.R."/>
            <person name="La Ragione R."/>
            <person name="Hildebrand F."/>
            <person name="Pallen M.J."/>
        </authorList>
    </citation>
    <scope>NUCLEOTIDE SEQUENCE</scope>
    <source>
        <strain evidence="8">CHK178-757</strain>
    </source>
</reference>
<dbReference type="Gene3D" id="3.30.920.30">
    <property type="entry name" value="Hypothetical protein"/>
    <property type="match status" value="1"/>
</dbReference>
<keyword evidence="6" id="KW-0694">RNA-binding</keyword>
<dbReference type="Proteomes" id="UP000823927">
    <property type="component" value="Unassembled WGS sequence"/>
</dbReference>
<protein>
    <submittedName>
        <fullName evidence="8">Type II toxin-antitoxin system HicA family toxin</fullName>
    </submittedName>
</protein>
<dbReference type="SUPFAM" id="SSF54786">
    <property type="entry name" value="YcfA/nrd intein domain"/>
    <property type="match status" value="1"/>
</dbReference>